<dbReference type="Pfam" id="PF13360">
    <property type="entry name" value="PQQ_2"/>
    <property type="match status" value="1"/>
</dbReference>
<dbReference type="SUPFAM" id="SSF50998">
    <property type="entry name" value="Quinoprotein alcohol dehydrogenase-like"/>
    <property type="match status" value="1"/>
</dbReference>
<dbReference type="Gene3D" id="2.30.30.700">
    <property type="entry name" value="SLA1 homology domain 1"/>
    <property type="match status" value="1"/>
</dbReference>
<sequence>MIQRSNHGHHTTTATRPAVGGNELNIKRIAYHAVLFSIMLVGPHAISPRANAQQRIGQDSTGAEYRHWTTSDGTRSGVRLKLLHDDGSRVQLQREDNSKLVVMPHSRLSSADQRYLKDLRDAPPTVTSPAATDSPRGVNDWPQWRGPNRDGKSLETGLPQQWPPSGPRLLWNVTGIGEGYSTPAVVGDVVYVLGTRGNEEFVFARSVSDGSPVWESSIGPKGSGGGFPGPKGTPTLSDGKLFAIGSSGILVSVNVNDGSLNWKKNFKRDFGGQHGHWEYAESPLLDGDKLICTPGGQNASLVALRKDTGSPVWQSPVGRTMGGSFSQAAYASTISANLGGTPQYIAFLHGGVVGVDAARGTPLWHYDAPANDTANCSTPIVFGNSVFAASAYGTGGGRADVQKRGRNWNVNEAYFVNKMESHHGGFILHDGHIYGTNNSVLLCIDWNSGQIRWQNRCVGKGSVTYADGHLYVRGERGDVALVEAIPDAYREKGRFSQPDRSDKNAWAHPVISAGRLYLRDHDRMLCYQLK</sequence>
<gene>
    <name evidence="3" type="ORF">RSSM_02257</name>
</gene>
<dbReference type="EMBL" id="ANOH01000156">
    <property type="protein sequence ID" value="EMI56299.1"/>
    <property type="molecule type" value="Genomic_DNA"/>
</dbReference>
<dbReference type="Gene3D" id="2.130.10.10">
    <property type="entry name" value="YVTN repeat-like/Quinoprotein amine dehydrogenase"/>
    <property type="match status" value="1"/>
</dbReference>
<evidence type="ECO:0000313" key="4">
    <source>
        <dbReference type="Proteomes" id="UP000011885"/>
    </source>
</evidence>
<dbReference type="InterPro" id="IPR011047">
    <property type="entry name" value="Quinoprotein_ADH-like_sf"/>
</dbReference>
<protein>
    <submittedName>
        <fullName evidence="3">Pyrrolo-quinoline quinone</fullName>
    </submittedName>
</protein>
<accession>M5U4W4</accession>
<dbReference type="PANTHER" id="PTHR34512:SF30">
    <property type="entry name" value="OUTER MEMBRANE PROTEIN ASSEMBLY FACTOR BAMB"/>
    <property type="match status" value="1"/>
</dbReference>
<dbReference type="Proteomes" id="UP000011885">
    <property type="component" value="Unassembled WGS sequence"/>
</dbReference>
<organism evidence="3 4">
    <name type="scientific">Rhodopirellula sallentina SM41</name>
    <dbReference type="NCBI Taxonomy" id="1263870"/>
    <lineage>
        <taxon>Bacteria</taxon>
        <taxon>Pseudomonadati</taxon>
        <taxon>Planctomycetota</taxon>
        <taxon>Planctomycetia</taxon>
        <taxon>Pirellulales</taxon>
        <taxon>Pirellulaceae</taxon>
        <taxon>Rhodopirellula</taxon>
    </lineage>
</organism>
<feature type="domain" description="Pyrrolo-quinoline quinone repeat" evidence="2">
    <location>
        <begin position="207"/>
        <end position="455"/>
    </location>
</feature>
<dbReference type="PATRIC" id="fig|1263870.3.peg.2403"/>
<comment type="caution">
    <text evidence="3">The sequence shown here is derived from an EMBL/GenBank/DDBJ whole genome shotgun (WGS) entry which is preliminary data.</text>
</comment>
<feature type="compositionally biased region" description="Polar residues" evidence="1">
    <location>
        <begin position="51"/>
        <end position="61"/>
    </location>
</feature>
<feature type="region of interest" description="Disordered" evidence="1">
    <location>
        <begin position="120"/>
        <end position="165"/>
    </location>
</feature>
<reference evidence="3 4" key="1">
    <citation type="journal article" date="2013" name="Mar. Genomics">
        <title>Expression of sulfatases in Rhodopirellula baltica and the diversity of sulfatases in the genus Rhodopirellula.</title>
        <authorList>
            <person name="Wegner C.E."/>
            <person name="Richter-Heitmann T."/>
            <person name="Klindworth A."/>
            <person name="Klockow C."/>
            <person name="Richter M."/>
            <person name="Achstetter T."/>
            <person name="Glockner F.O."/>
            <person name="Harder J."/>
        </authorList>
    </citation>
    <scope>NUCLEOTIDE SEQUENCE [LARGE SCALE GENOMIC DNA]</scope>
    <source>
        <strain evidence="3 4">SM41</strain>
    </source>
</reference>
<evidence type="ECO:0000313" key="3">
    <source>
        <dbReference type="EMBL" id="EMI56299.1"/>
    </source>
</evidence>
<dbReference type="RefSeq" id="WP_008677634.1">
    <property type="nucleotide sequence ID" value="NZ_ANOH01000156.1"/>
</dbReference>
<dbReference type="InterPro" id="IPR015943">
    <property type="entry name" value="WD40/YVTN_repeat-like_dom_sf"/>
</dbReference>
<dbReference type="OrthoDB" id="229752at2"/>
<dbReference type="InterPro" id="IPR002372">
    <property type="entry name" value="PQQ_rpt_dom"/>
</dbReference>
<dbReference type="AlphaFoldDB" id="M5U4W4"/>
<name>M5U4W4_9BACT</name>
<proteinExistence type="predicted"/>
<dbReference type="PANTHER" id="PTHR34512">
    <property type="entry name" value="CELL SURFACE PROTEIN"/>
    <property type="match status" value="1"/>
</dbReference>
<keyword evidence="4" id="KW-1185">Reference proteome</keyword>
<evidence type="ECO:0000259" key="2">
    <source>
        <dbReference type="Pfam" id="PF13360"/>
    </source>
</evidence>
<feature type="region of interest" description="Disordered" evidence="1">
    <location>
        <begin position="51"/>
        <end position="71"/>
    </location>
</feature>
<evidence type="ECO:0000256" key="1">
    <source>
        <dbReference type="SAM" id="MobiDB-lite"/>
    </source>
</evidence>